<feature type="transmembrane region" description="Helical" evidence="1">
    <location>
        <begin position="63"/>
        <end position="83"/>
    </location>
</feature>
<dbReference type="InterPro" id="IPR052712">
    <property type="entry name" value="Acid_resist_chaperone_HdeD"/>
</dbReference>
<dbReference type="InterPro" id="IPR005325">
    <property type="entry name" value="DUF308_memb"/>
</dbReference>
<name>A0A645AWD8_9ZZZZ</name>
<dbReference type="Pfam" id="PF03729">
    <property type="entry name" value="DUF308"/>
    <property type="match status" value="2"/>
</dbReference>
<dbReference type="GO" id="GO:0005886">
    <property type="term" value="C:plasma membrane"/>
    <property type="evidence" value="ECO:0007669"/>
    <property type="project" value="TreeGrafter"/>
</dbReference>
<dbReference type="PANTHER" id="PTHR34989">
    <property type="entry name" value="PROTEIN HDED"/>
    <property type="match status" value="1"/>
</dbReference>
<keyword evidence="1" id="KW-0812">Transmembrane</keyword>
<comment type="caution">
    <text evidence="2">The sequence shown here is derived from an EMBL/GenBank/DDBJ whole genome shotgun (WGS) entry which is preliminary data.</text>
</comment>
<protein>
    <recommendedName>
        <fullName evidence="3">Acid-resistance membrane protein</fullName>
    </recommendedName>
</protein>
<feature type="transmembrane region" description="Helical" evidence="1">
    <location>
        <begin position="147"/>
        <end position="170"/>
    </location>
</feature>
<evidence type="ECO:0008006" key="3">
    <source>
        <dbReference type="Google" id="ProtNLM"/>
    </source>
</evidence>
<dbReference type="EMBL" id="VSSQ01015174">
    <property type="protein sequence ID" value="MPM55223.1"/>
    <property type="molecule type" value="Genomic_DNA"/>
</dbReference>
<accession>A0A645AWD8</accession>
<keyword evidence="1" id="KW-1133">Transmembrane helix</keyword>
<dbReference type="PANTHER" id="PTHR34989:SF1">
    <property type="entry name" value="PROTEIN HDED"/>
    <property type="match status" value="1"/>
</dbReference>
<feature type="transmembrane region" description="Helical" evidence="1">
    <location>
        <begin position="33"/>
        <end position="51"/>
    </location>
</feature>
<reference evidence="2" key="1">
    <citation type="submission" date="2019-08" db="EMBL/GenBank/DDBJ databases">
        <authorList>
            <person name="Kucharzyk K."/>
            <person name="Murdoch R.W."/>
            <person name="Higgins S."/>
            <person name="Loffler F."/>
        </authorList>
    </citation>
    <scope>NUCLEOTIDE SEQUENCE</scope>
</reference>
<feature type="transmembrane region" description="Helical" evidence="1">
    <location>
        <begin position="122"/>
        <end position="141"/>
    </location>
</feature>
<feature type="transmembrane region" description="Helical" evidence="1">
    <location>
        <begin position="7"/>
        <end position="27"/>
    </location>
</feature>
<feature type="transmembrane region" description="Helical" evidence="1">
    <location>
        <begin position="89"/>
        <end position="110"/>
    </location>
</feature>
<gene>
    <name evidence="2" type="ORF">SDC9_102016</name>
</gene>
<sequence length="184" mass="19937">MTNPFQKIMMVTSIVYMVLGLILIIWPDQARQIICYLLGAAALLYGAYRIIDYFARKQLSEGGVQIGVALGIACAVLGLFLLFKANTVVAVLAGVIGVAVVIDSILRLQIALNLRRLTASGWLALFITALVTLVFGILLLFNPFSAVKVATIVAGAALLVDSAFTLWSLLKTRSIRDRRTVIVK</sequence>
<proteinExistence type="predicted"/>
<evidence type="ECO:0000256" key="1">
    <source>
        <dbReference type="SAM" id="Phobius"/>
    </source>
</evidence>
<dbReference type="AlphaFoldDB" id="A0A645AWD8"/>
<organism evidence="2">
    <name type="scientific">bioreactor metagenome</name>
    <dbReference type="NCBI Taxonomy" id="1076179"/>
    <lineage>
        <taxon>unclassified sequences</taxon>
        <taxon>metagenomes</taxon>
        <taxon>ecological metagenomes</taxon>
    </lineage>
</organism>
<keyword evidence="1" id="KW-0472">Membrane</keyword>
<evidence type="ECO:0000313" key="2">
    <source>
        <dbReference type="EMBL" id="MPM55223.1"/>
    </source>
</evidence>